<dbReference type="GO" id="GO:0033309">
    <property type="term" value="C:SBF transcription complex"/>
    <property type="evidence" value="ECO:0007669"/>
    <property type="project" value="TreeGrafter"/>
</dbReference>
<feature type="domain" description="HTH APSES-type" evidence="4">
    <location>
        <begin position="5"/>
        <end position="112"/>
    </location>
</feature>
<dbReference type="STRING" id="329046.A0A1Y2BPQ2"/>
<dbReference type="PANTHER" id="PTHR43828:SF7">
    <property type="entry name" value="REGULATORY PROTEIN SWI4"/>
    <property type="match status" value="1"/>
</dbReference>
<organism evidence="5 6">
    <name type="scientific">Rhizoclosmatium globosum</name>
    <dbReference type="NCBI Taxonomy" id="329046"/>
    <lineage>
        <taxon>Eukaryota</taxon>
        <taxon>Fungi</taxon>
        <taxon>Fungi incertae sedis</taxon>
        <taxon>Chytridiomycota</taxon>
        <taxon>Chytridiomycota incertae sedis</taxon>
        <taxon>Chytridiomycetes</taxon>
        <taxon>Chytridiales</taxon>
        <taxon>Chytriomycetaceae</taxon>
        <taxon>Rhizoclosmatium</taxon>
    </lineage>
</organism>
<keyword evidence="6" id="KW-1185">Reference proteome</keyword>
<dbReference type="InterPro" id="IPR036887">
    <property type="entry name" value="HTH_APSES_sf"/>
</dbReference>
<feature type="region of interest" description="Disordered" evidence="3">
    <location>
        <begin position="128"/>
        <end position="189"/>
    </location>
</feature>
<dbReference type="PANTHER" id="PTHR43828">
    <property type="entry name" value="ASPARAGINASE"/>
    <property type="match status" value="1"/>
</dbReference>
<dbReference type="InterPro" id="IPR003163">
    <property type="entry name" value="Tscrpt_reg_HTH_APSES-type"/>
</dbReference>
<dbReference type="GO" id="GO:0003677">
    <property type="term" value="F:DNA binding"/>
    <property type="evidence" value="ECO:0007669"/>
    <property type="project" value="InterPro"/>
</dbReference>
<evidence type="ECO:0000256" key="3">
    <source>
        <dbReference type="SAM" id="MobiDB-lite"/>
    </source>
</evidence>
<reference evidence="5 6" key="1">
    <citation type="submission" date="2016-07" db="EMBL/GenBank/DDBJ databases">
        <title>Pervasive Adenine N6-methylation of Active Genes in Fungi.</title>
        <authorList>
            <consortium name="DOE Joint Genome Institute"/>
            <person name="Mondo S.J."/>
            <person name="Dannebaum R.O."/>
            <person name="Kuo R.C."/>
            <person name="Labutti K."/>
            <person name="Haridas S."/>
            <person name="Kuo A."/>
            <person name="Salamov A."/>
            <person name="Ahrendt S.R."/>
            <person name="Lipzen A."/>
            <person name="Sullivan W."/>
            <person name="Andreopoulos W.B."/>
            <person name="Clum A."/>
            <person name="Lindquist E."/>
            <person name="Daum C."/>
            <person name="Ramamoorthy G.K."/>
            <person name="Gryganskyi A."/>
            <person name="Culley D."/>
            <person name="Magnuson J.K."/>
            <person name="James T.Y."/>
            <person name="O'Malley M.A."/>
            <person name="Stajich J.E."/>
            <person name="Spatafora J.W."/>
            <person name="Visel A."/>
            <person name="Grigoriev I.V."/>
        </authorList>
    </citation>
    <scope>NUCLEOTIDE SEQUENCE [LARGE SCALE GENOMIC DNA]</scope>
    <source>
        <strain evidence="5 6">JEL800</strain>
    </source>
</reference>
<dbReference type="OrthoDB" id="6718656at2759"/>
<gene>
    <name evidence="5" type="ORF">BCR33DRAFT_683716</name>
</gene>
<accession>A0A1Y2BPQ2</accession>
<dbReference type="SUPFAM" id="SSF54616">
    <property type="entry name" value="DNA-binding domain of Mlu1-box binding protein MBP1"/>
    <property type="match status" value="1"/>
</dbReference>
<dbReference type="Gene3D" id="3.10.260.10">
    <property type="entry name" value="Transcription regulator HTH, APSES-type DNA-binding domain"/>
    <property type="match status" value="1"/>
</dbReference>
<dbReference type="GO" id="GO:0000981">
    <property type="term" value="F:DNA-binding transcription factor activity, RNA polymerase II-specific"/>
    <property type="evidence" value="ECO:0007669"/>
    <property type="project" value="UniProtKB-ARBA"/>
</dbReference>
<dbReference type="Proteomes" id="UP000193642">
    <property type="component" value="Unassembled WGS sequence"/>
</dbReference>
<evidence type="ECO:0000259" key="4">
    <source>
        <dbReference type="PROSITE" id="PS51299"/>
    </source>
</evidence>
<dbReference type="GO" id="GO:0030907">
    <property type="term" value="C:MBF transcription complex"/>
    <property type="evidence" value="ECO:0007669"/>
    <property type="project" value="TreeGrafter"/>
</dbReference>
<sequence>MSELITPATYSGVHVLQIADSYGQPVMRRAHDDYINATQVLRAAGFPKTQRTKILERDISGGVHEKVQGGFHMFQGTWVPLDTAIKLARKHGVVDVLMPLFEFTLPNAQHSDIFKSIGKFAKPYRIPRAKVDPRPASSRIASTAQSSHFDSDLSDVDDGEPDDEDDEENEDSEDNGYVLGPGRHNPHLWETCQYYDPVNSDAVQ</sequence>
<evidence type="ECO:0000256" key="1">
    <source>
        <dbReference type="ARBA" id="ARBA00022737"/>
    </source>
</evidence>
<dbReference type="EMBL" id="MCGO01000057">
    <property type="protein sequence ID" value="ORY36145.1"/>
    <property type="molecule type" value="Genomic_DNA"/>
</dbReference>
<feature type="compositionally biased region" description="Acidic residues" evidence="3">
    <location>
        <begin position="152"/>
        <end position="174"/>
    </location>
</feature>
<evidence type="ECO:0000313" key="5">
    <source>
        <dbReference type="EMBL" id="ORY36145.1"/>
    </source>
</evidence>
<evidence type="ECO:0000256" key="2">
    <source>
        <dbReference type="ARBA" id="ARBA00023043"/>
    </source>
</evidence>
<name>A0A1Y2BPQ2_9FUNG</name>
<dbReference type="InterPro" id="IPR018004">
    <property type="entry name" value="KilA/APSES_HTH"/>
</dbReference>
<proteinExistence type="predicted"/>
<keyword evidence="2" id="KW-0040">ANK repeat</keyword>
<comment type="caution">
    <text evidence="5">The sequence shown here is derived from an EMBL/GenBank/DDBJ whole genome shotgun (WGS) entry which is preliminary data.</text>
</comment>
<dbReference type="PROSITE" id="PS51299">
    <property type="entry name" value="HTH_APSES"/>
    <property type="match status" value="1"/>
</dbReference>
<protein>
    <submittedName>
        <fullName evidence="5">Apses-domain-containing protein</fullName>
    </submittedName>
</protein>
<dbReference type="InterPro" id="IPR051642">
    <property type="entry name" value="SWI6-like"/>
</dbReference>
<dbReference type="SMART" id="SM01252">
    <property type="entry name" value="KilA-N"/>
    <property type="match status" value="1"/>
</dbReference>
<keyword evidence="1" id="KW-0677">Repeat</keyword>
<dbReference type="Pfam" id="PF04383">
    <property type="entry name" value="KilA-N"/>
    <property type="match status" value="1"/>
</dbReference>
<evidence type="ECO:0000313" key="6">
    <source>
        <dbReference type="Proteomes" id="UP000193642"/>
    </source>
</evidence>
<dbReference type="AlphaFoldDB" id="A0A1Y2BPQ2"/>